<reference evidence="3" key="1">
    <citation type="submission" date="2023-06" db="EMBL/GenBank/DDBJ databases">
        <title>Uncultivated large filamentous bacteria from sulfidic sediments reveal new species and different genomic features in energy metabolism and defense.</title>
        <authorList>
            <person name="Fonseca A."/>
        </authorList>
    </citation>
    <scope>NUCLEOTIDE SEQUENCE</scope>
    <source>
        <strain evidence="3">HSG4</strain>
    </source>
</reference>
<dbReference type="PANTHER" id="PTHR12697:SF5">
    <property type="entry name" value="DEOXYHYPUSINE HYDROXYLASE"/>
    <property type="match status" value="1"/>
</dbReference>
<evidence type="ECO:0000313" key="4">
    <source>
        <dbReference type="Proteomes" id="UP001171945"/>
    </source>
</evidence>
<proteinExistence type="predicted"/>
<name>A0ABT7VRD8_9GAMM</name>
<dbReference type="PROSITE" id="PS50077">
    <property type="entry name" value="HEAT_REPEAT"/>
    <property type="match status" value="2"/>
</dbReference>
<dbReference type="SUPFAM" id="SSF48371">
    <property type="entry name" value="ARM repeat"/>
    <property type="match status" value="2"/>
</dbReference>
<gene>
    <name evidence="3" type="ORF">QUF54_02620</name>
</gene>
<dbReference type="InterPro" id="IPR011989">
    <property type="entry name" value="ARM-like"/>
</dbReference>
<dbReference type="InterPro" id="IPR016024">
    <property type="entry name" value="ARM-type_fold"/>
</dbReference>
<evidence type="ECO:0000256" key="2">
    <source>
        <dbReference type="SAM" id="MobiDB-lite"/>
    </source>
</evidence>
<evidence type="ECO:0000256" key="1">
    <source>
        <dbReference type="ARBA" id="ARBA00045876"/>
    </source>
</evidence>
<comment type="caution">
    <text evidence="3">The sequence shown here is derived from an EMBL/GenBank/DDBJ whole genome shotgun (WGS) entry which is preliminary data.</text>
</comment>
<organism evidence="3 4">
    <name type="scientific">Candidatus Marithioploca araucensis</name>
    <dbReference type="NCBI Taxonomy" id="70273"/>
    <lineage>
        <taxon>Bacteria</taxon>
        <taxon>Pseudomonadati</taxon>
        <taxon>Pseudomonadota</taxon>
        <taxon>Gammaproteobacteria</taxon>
        <taxon>Thiotrichales</taxon>
        <taxon>Thiotrichaceae</taxon>
        <taxon>Candidatus Marithioploca</taxon>
    </lineage>
</organism>
<accession>A0ABT7VRD8</accession>
<evidence type="ECO:0000313" key="3">
    <source>
        <dbReference type="EMBL" id="MDM8562227.1"/>
    </source>
</evidence>
<dbReference type="Pfam" id="PF03130">
    <property type="entry name" value="HEAT_PBS"/>
    <property type="match status" value="1"/>
</dbReference>
<dbReference type="InterPro" id="IPR004155">
    <property type="entry name" value="PBS_lyase_HEAT"/>
</dbReference>
<dbReference type="Proteomes" id="UP001171945">
    <property type="component" value="Unassembled WGS sequence"/>
</dbReference>
<sequence length="799" mass="87318">MENQLIDKKKVIETLCHLITTGDEVDRYYVSRTLGVLGEKQAIPSLIQCLQDEDIDVSMEAAEALGRIGDAEAVPALLESLTHDPDGEVKTAVVEALGQIEEQEVIAPLLEVAKTCPDNMNWDEGNQWNAWWDMQLKAVKALGHKRVTEAVPVLSTILTDEEYQDIESEVLTALALMGGEGESVLIQRLTKGTSRERRRAAAALGTVHSKNARKALAEAMTDKSGEVRVAAIRALGKQDAVPYIDIMLRFLKDSDPEMRCAVIDVITALSANNAEIMLEKLAPLLTDHSPIVRAAILKALSGVEQIPQETLVPIRQCLSDPDNTVISTACTLLARIGDQSILPTLLQILSNKERDAMLRSQVATALGLLGNREALHILTWTVGDEKQSVRLAALNALMQLEKHQTPVDSSGNTEYEQNRTPLDVVIAALKGEIVTSSADNDLSPDHETTPESTSDENDAPNSPLEGESATPSESEKIKTASLEQAEIKPSSDEDKTDEEQSLTDAEPAAIDIPPPISTLEAIERDNAAALDDKIEDEAIQKNQFSPEVEEYVKIAQDSIQSAERFLVSKKWDVATDVRHLSARILGDSDKEEAVNALIEALNDDDFVLRREAAISLGYIAQHSPQIKALANAFGSLVTHLNIGDIEIRLASVRTLGYLGNQSAIPVLFDYLQDEEDNVRTQTIHALIALISVSKENSWEGVNIDSIIAQFVKLLSDVHKNVRKAAADALAKLHHTEALDSIIDAAFADAGATARDMGRALRRLDVEQSGAKLLKKLKEAQNSGYRRFVIEMLEEVFMPT</sequence>
<feature type="region of interest" description="Disordered" evidence="2">
    <location>
        <begin position="435"/>
        <end position="515"/>
    </location>
</feature>
<keyword evidence="4" id="KW-1185">Reference proteome</keyword>
<dbReference type="InterPro" id="IPR021133">
    <property type="entry name" value="HEAT_type_2"/>
</dbReference>
<dbReference type="Pfam" id="PF13646">
    <property type="entry name" value="HEAT_2"/>
    <property type="match status" value="5"/>
</dbReference>
<protein>
    <submittedName>
        <fullName evidence="3">HEAT repeat domain-containing protein</fullName>
    </submittedName>
</protein>
<comment type="function">
    <text evidence="1">Catalyzes the hydroxylation of the N(6)-(4-aminobutyl)-L-lysine intermediate produced by deoxyhypusine synthase/DHPS on a critical lysine of the eukaryotic translation initiation factor 5A/eIF-5A. This is the second step of the post-translational modification of that lysine into an unusual amino acid residue named hypusine. Hypusination is unique to mature eIF-5A factor and is essential for its function.</text>
</comment>
<dbReference type="PANTHER" id="PTHR12697">
    <property type="entry name" value="PBS LYASE HEAT-LIKE PROTEIN"/>
    <property type="match status" value="1"/>
</dbReference>
<dbReference type="Gene3D" id="1.25.10.10">
    <property type="entry name" value="Leucine-rich Repeat Variant"/>
    <property type="match status" value="5"/>
</dbReference>
<dbReference type="EMBL" id="JAUCGM010000090">
    <property type="protein sequence ID" value="MDM8562227.1"/>
    <property type="molecule type" value="Genomic_DNA"/>
</dbReference>
<dbReference type="SMART" id="SM00567">
    <property type="entry name" value="EZ_HEAT"/>
    <property type="match status" value="12"/>
</dbReference>